<feature type="compositionally biased region" description="Polar residues" evidence="1">
    <location>
        <begin position="620"/>
        <end position="631"/>
    </location>
</feature>
<feature type="region of interest" description="Disordered" evidence="1">
    <location>
        <begin position="695"/>
        <end position="733"/>
    </location>
</feature>
<protein>
    <submittedName>
        <fullName evidence="2">Uncharacterized protein</fullName>
    </submittedName>
</protein>
<comment type="caution">
    <text evidence="2">The sequence shown here is derived from an EMBL/GenBank/DDBJ whole genome shotgun (WGS) entry which is preliminary data.</text>
</comment>
<sequence>MASGRRPYSHTNVNNVSMNSVLTKVHIENQELEIVDRLIEPQTIAHFLEFALGALLPNGKACDLVRMTPDEIPLTQTSPDPDADQTVIIDRVMNRIGSMQDGDRLCCVGKNIHSLKNRLWEGIVPLCEQRWKEKGLNKTVNFDVACQHLSAVCATFEYLNQPKVMANMRDTFNLIWEHWRELEVMLNRQRAEKQQPSVSVTGLWTAYMTAHFEVMTERAHRWVTVKVSALRAPLLTTLRLHRPVDLDTLDRIQWRTTDALHKLAEINCVADYGILIPMDGYKGYTAPAVPSNIPPALRSTVWSVRGEACSRRLKQVTRTARYQSIMQARARGETHHLADPVSLHQACLDQINGQHQLRREVRGNPVEPVPREPWIARLLYWIQSPNDRRQSFGLAIYRLTYKQSDAEWDACKQKIEQHIADWGLGQTGSSAIKPHLKLHWKDGKELGISEGDVEAARKHFHDLGPSPLDAPDQVNDRVFLVVDEPSVASYTSSSYSSALLTARDGDFAGFVLAVDAEWNPSEGPDRPDESPGYHGQMRIMGSLVWGDLFAMHASQSALLEDLWPLALDHPNTVYVGPVVPDEIKDWRLQNGLRNMCLRAVADFAHKKINGTPFPVAPVQTIPTRTARSGTTGDAGPSTSPSNPPPGSAQGQEDNPLRSYLMRAFHRHLQRNNHHREAALVGEMLATPPNQTVDMERVRQRLEQGEANPAPPMSQEEEDELERREFEREFCPQQ</sequence>
<accession>A0AAN4PRQ9</accession>
<gene>
    <name evidence="2" type="ORF">ALT_9108</name>
</gene>
<evidence type="ECO:0000256" key="1">
    <source>
        <dbReference type="SAM" id="MobiDB-lite"/>
    </source>
</evidence>
<name>A0AAN4PRQ9_ASPLE</name>
<proteinExistence type="predicted"/>
<organism evidence="2 3">
    <name type="scientific">Aspergillus lentulus</name>
    <dbReference type="NCBI Taxonomy" id="293939"/>
    <lineage>
        <taxon>Eukaryota</taxon>
        <taxon>Fungi</taxon>
        <taxon>Dikarya</taxon>
        <taxon>Ascomycota</taxon>
        <taxon>Pezizomycotina</taxon>
        <taxon>Eurotiomycetes</taxon>
        <taxon>Eurotiomycetidae</taxon>
        <taxon>Eurotiales</taxon>
        <taxon>Aspergillaceae</taxon>
        <taxon>Aspergillus</taxon>
        <taxon>Aspergillus subgen. Fumigati</taxon>
    </lineage>
</organism>
<reference evidence="2 3" key="1">
    <citation type="submission" date="2015-11" db="EMBL/GenBank/DDBJ databases">
        <title>Aspergillus lentulus strain IFM 54703T.</title>
        <authorList>
            <person name="Kusuya Y."/>
            <person name="Sakai K."/>
            <person name="Kamei K."/>
            <person name="Takahashi H."/>
            <person name="Yaguchi T."/>
        </authorList>
    </citation>
    <scope>NUCLEOTIDE SEQUENCE [LARGE SCALE GENOMIC DNA]</scope>
    <source>
        <strain evidence="2 3">IFM 54703</strain>
    </source>
</reference>
<dbReference type="AlphaFoldDB" id="A0AAN4PRQ9"/>
<feature type="region of interest" description="Disordered" evidence="1">
    <location>
        <begin position="609"/>
        <end position="653"/>
    </location>
</feature>
<evidence type="ECO:0000313" key="3">
    <source>
        <dbReference type="Proteomes" id="UP000051487"/>
    </source>
</evidence>
<feature type="compositionally biased region" description="Basic and acidic residues" evidence="1">
    <location>
        <begin position="720"/>
        <end position="733"/>
    </location>
</feature>
<dbReference type="EMBL" id="BCLY01000017">
    <property type="protein sequence ID" value="GAQ11787.1"/>
    <property type="molecule type" value="Genomic_DNA"/>
</dbReference>
<evidence type="ECO:0000313" key="2">
    <source>
        <dbReference type="EMBL" id="GAQ11787.1"/>
    </source>
</evidence>
<dbReference type="Proteomes" id="UP000051487">
    <property type="component" value="Unassembled WGS sequence"/>
</dbReference>